<dbReference type="InterPro" id="IPR016035">
    <property type="entry name" value="Acyl_Trfase/lysoPLipase"/>
</dbReference>
<evidence type="ECO:0000313" key="1">
    <source>
        <dbReference type="EMBL" id="TQV88781.1"/>
    </source>
</evidence>
<dbReference type="SUPFAM" id="SSF52151">
    <property type="entry name" value="FabD/lysophospholipase-like"/>
    <property type="match status" value="1"/>
</dbReference>
<dbReference type="EMBL" id="VIKS01000003">
    <property type="protein sequence ID" value="TQV88781.1"/>
    <property type="molecule type" value="Genomic_DNA"/>
</dbReference>
<dbReference type="Proteomes" id="UP000315439">
    <property type="component" value="Unassembled WGS sequence"/>
</dbReference>
<sequence length="358" mass="40338">MSTSISVYAGSKALKQIQSDGISQQQFEVLAGASGGPKWFTLFGLDCYLFGEFFTNRKEPIHTIGSSAGSWRLACFAQEDPVGAIKRLAHYYSNETYSTKPDADEISSKAIQMLDKVLGTTGEEEIANSQLVQSHFIVAKAKGLNRSENRFIQMSGLVSAAAANMISRSKISQYFDRYVFHTHNQYFDQSFFKFDDMPTHFVNLSTQNIHQVLIASGAIPLVLRGVGEIPGAPDGVYRDGGIIDYHLDLNFNTEKLVLYPHFFPSIKPGWFDKKLKKRNASHQNYENVVLITPSPQHVASLPYQKISDRTDFEKMDEKSRIQYWQKVLDESHKMADDFKQMVEQGIGLNSIIPIENIL</sequence>
<reference evidence="1 2" key="1">
    <citation type="submission" date="2019-07" db="EMBL/GenBank/DDBJ databases">
        <title>Draft genome for Aliikangiella sp. M105.</title>
        <authorList>
            <person name="Wang G."/>
        </authorList>
    </citation>
    <scope>NUCLEOTIDE SEQUENCE [LARGE SCALE GENOMIC DNA]</scope>
    <source>
        <strain evidence="1 2">M105</strain>
    </source>
</reference>
<dbReference type="RefSeq" id="WP_142892251.1">
    <property type="nucleotide sequence ID" value="NZ_ML660161.1"/>
</dbReference>
<evidence type="ECO:0000313" key="2">
    <source>
        <dbReference type="Proteomes" id="UP000315439"/>
    </source>
</evidence>
<proteinExistence type="predicted"/>
<comment type="caution">
    <text evidence="1">The sequence shown here is derived from an EMBL/GenBank/DDBJ whole genome shotgun (WGS) entry which is preliminary data.</text>
</comment>
<name>A0A545UH34_9GAMM</name>
<protein>
    <submittedName>
        <fullName evidence="1">Patatin-like phospholipase family protein</fullName>
    </submittedName>
</protein>
<gene>
    <name evidence="1" type="ORF">FLL46_04415</name>
</gene>
<keyword evidence="2" id="KW-1185">Reference proteome</keyword>
<dbReference type="AlphaFoldDB" id="A0A545UH34"/>
<accession>A0A545UH34</accession>
<dbReference type="OrthoDB" id="8586159at2"/>
<organism evidence="1 2">
    <name type="scientific">Aliikangiella coralliicola</name>
    <dbReference type="NCBI Taxonomy" id="2592383"/>
    <lineage>
        <taxon>Bacteria</taxon>
        <taxon>Pseudomonadati</taxon>
        <taxon>Pseudomonadota</taxon>
        <taxon>Gammaproteobacteria</taxon>
        <taxon>Oceanospirillales</taxon>
        <taxon>Pleioneaceae</taxon>
        <taxon>Aliikangiella</taxon>
    </lineage>
</organism>